<dbReference type="Proteomes" id="UP001215280">
    <property type="component" value="Unassembled WGS sequence"/>
</dbReference>
<accession>A0AAD7K2S2</accession>
<evidence type="ECO:0000256" key="1">
    <source>
        <dbReference type="SAM" id="MobiDB-lite"/>
    </source>
</evidence>
<gene>
    <name evidence="2" type="ORF">DFH07DRAFT_767117</name>
</gene>
<comment type="caution">
    <text evidence="2">The sequence shown here is derived from an EMBL/GenBank/DDBJ whole genome shotgun (WGS) entry which is preliminary data.</text>
</comment>
<dbReference type="EMBL" id="JARJLG010000014">
    <property type="protein sequence ID" value="KAJ7775707.1"/>
    <property type="molecule type" value="Genomic_DNA"/>
</dbReference>
<reference evidence="2" key="1">
    <citation type="submission" date="2023-03" db="EMBL/GenBank/DDBJ databases">
        <title>Massive genome expansion in bonnet fungi (Mycena s.s.) driven by repeated elements and novel gene families across ecological guilds.</title>
        <authorList>
            <consortium name="Lawrence Berkeley National Laboratory"/>
            <person name="Harder C.B."/>
            <person name="Miyauchi S."/>
            <person name="Viragh M."/>
            <person name="Kuo A."/>
            <person name="Thoen E."/>
            <person name="Andreopoulos B."/>
            <person name="Lu D."/>
            <person name="Skrede I."/>
            <person name="Drula E."/>
            <person name="Henrissat B."/>
            <person name="Morin E."/>
            <person name="Kohler A."/>
            <person name="Barry K."/>
            <person name="LaButti K."/>
            <person name="Morin E."/>
            <person name="Salamov A."/>
            <person name="Lipzen A."/>
            <person name="Mereny Z."/>
            <person name="Hegedus B."/>
            <person name="Baldrian P."/>
            <person name="Stursova M."/>
            <person name="Weitz H."/>
            <person name="Taylor A."/>
            <person name="Grigoriev I.V."/>
            <person name="Nagy L.G."/>
            <person name="Martin F."/>
            <person name="Kauserud H."/>
        </authorList>
    </citation>
    <scope>NUCLEOTIDE SEQUENCE</scope>
    <source>
        <strain evidence="2">CBHHK188m</strain>
    </source>
</reference>
<feature type="compositionally biased region" description="Basic and acidic residues" evidence="1">
    <location>
        <begin position="171"/>
        <end position="182"/>
    </location>
</feature>
<protein>
    <submittedName>
        <fullName evidence="2">Uncharacterized protein</fullName>
    </submittedName>
</protein>
<evidence type="ECO:0000313" key="2">
    <source>
        <dbReference type="EMBL" id="KAJ7775707.1"/>
    </source>
</evidence>
<evidence type="ECO:0000313" key="3">
    <source>
        <dbReference type="Proteomes" id="UP001215280"/>
    </source>
</evidence>
<feature type="compositionally biased region" description="Basic and acidic residues" evidence="1">
    <location>
        <begin position="191"/>
        <end position="200"/>
    </location>
</feature>
<keyword evidence="3" id="KW-1185">Reference proteome</keyword>
<dbReference type="AlphaFoldDB" id="A0AAD7K2S2"/>
<name>A0AAD7K2S2_9AGAR</name>
<sequence length="249" mass="27820">MYGITATEPQTTHPRPVRYVIQHVREAKDEETYRGGMDGYVSPCDAVLNVGPLWGIDVGGLVRLPLHTQLGEVVTSESDEDGECERGTLTLWDIIAAHLADLHRRPGDGDTINSSPTKLMSMEELRPVLGEMLVFQELAAAGIGWCESSNEDLGMLRKVLRRRLEDSEEQASLKEAESERSSESCYTSPKIRSELEEGPERTVSKLRRPLCTLGWVPGGLGTTTWERERKQQKATWRLVAITSIKITPY</sequence>
<organism evidence="2 3">
    <name type="scientific">Mycena maculata</name>
    <dbReference type="NCBI Taxonomy" id="230809"/>
    <lineage>
        <taxon>Eukaryota</taxon>
        <taxon>Fungi</taxon>
        <taxon>Dikarya</taxon>
        <taxon>Basidiomycota</taxon>
        <taxon>Agaricomycotina</taxon>
        <taxon>Agaricomycetes</taxon>
        <taxon>Agaricomycetidae</taxon>
        <taxon>Agaricales</taxon>
        <taxon>Marasmiineae</taxon>
        <taxon>Mycenaceae</taxon>
        <taxon>Mycena</taxon>
    </lineage>
</organism>
<proteinExistence type="predicted"/>
<feature type="region of interest" description="Disordered" evidence="1">
    <location>
        <begin position="169"/>
        <end position="200"/>
    </location>
</feature>